<dbReference type="SUPFAM" id="SSF57850">
    <property type="entry name" value="RING/U-box"/>
    <property type="match status" value="1"/>
</dbReference>
<dbReference type="GO" id="GO:0061630">
    <property type="term" value="F:ubiquitin protein ligase activity"/>
    <property type="evidence" value="ECO:0007669"/>
    <property type="project" value="TreeGrafter"/>
</dbReference>
<keyword evidence="3" id="KW-0862">Zinc</keyword>
<dbReference type="AlphaFoldDB" id="A0A8K1CND8"/>
<dbReference type="Gene3D" id="3.30.40.10">
    <property type="entry name" value="Zinc/RING finger domain, C3HC4 (zinc finger)"/>
    <property type="match status" value="1"/>
</dbReference>
<evidence type="ECO:0000259" key="5">
    <source>
        <dbReference type="PROSITE" id="PS50089"/>
    </source>
</evidence>
<evidence type="ECO:0000259" key="6">
    <source>
        <dbReference type="PROSITE" id="PS50195"/>
    </source>
</evidence>
<gene>
    <name evidence="7" type="ORF">Poli38472_008095</name>
</gene>
<keyword evidence="1" id="KW-0479">Metal-binding</keyword>
<dbReference type="InterPro" id="IPR013083">
    <property type="entry name" value="Znf_RING/FYVE/PHD"/>
</dbReference>
<dbReference type="Gene3D" id="3.30.1520.10">
    <property type="entry name" value="Phox-like domain"/>
    <property type="match status" value="1"/>
</dbReference>
<dbReference type="InterPro" id="IPR001841">
    <property type="entry name" value="Znf_RING"/>
</dbReference>
<dbReference type="OrthoDB" id="8062037at2759"/>
<dbReference type="GO" id="GO:0035091">
    <property type="term" value="F:phosphatidylinositol binding"/>
    <property type="evidence" value="ECO:0007669"/>
    <property type="project" value="InterPro"/>
</dbReference>
<accession>A0A8K1CND8</accession>
<evidence type="ECO:0000256" key="3">
    <source>
        <dbReference type="ARBA" id="ARBA00022833"/>
    </source>
</evidence>
<dbReference type="PROSITE" id="PS50195">
    <property type="entry name" value="PX"/>
    <property type="match status" value="1"/>
</dbReference>
<dbReference type="Pfam" id="PF13639">
    <property type="entry name" value="zf-RING_2"/>
    <property type="match status" value="1"/>
</dbReference>
<dbReference type="Pfam" id="PF00787">
    <property type="entry name" value="PX"/>
    <property type="match status" value="1"/>
</dbReference>
<dbReference type="PROSITE" id="PS50089">
    <property type="entry name" value="ZF_RING_2"/>
    <property type="match status" value="1"/>
</dbReference>
<reference evidence="7" key="1">
    <citation type="submission" date="2019-03" db="EMBL/GenBank/DDBJ databases">
        <title>Long read genome sequence of the mycoparasitic Pythium oligandrum ATCC 38472 isolated from sugarbeet rhizosphere.</title>
        <authorList>
            <person name="Gaulin E."/>
        </authorList>
    </citation>
    <scope>NUCLEOTIDE SEQUENCE</scope>
    <source>
        <strain evidence="7">ATCC 38472_TT</strain>
    </source>
</reference>
<organism evidence="7 8">
    <name type="scientific">Pythium oligandrum</name>
    <name type="common">Mycoparasitic fungus</name>
    <dbReference type="NCBI Taxonomy" id="41045"/>
    <lineage>
        <taxon>Eukaryota</taxon>
        <taxon>Sar</taxon>
        <taxon>Stramenopiles</taxon>
        <taxon>Oomycota</taxon>
        <taxon>Peronosporomycetes</taxon>
        <taxon>Pythiales</taxon>
        <taxon>Pythiaceae</taxon>
        <taxon>Pythium</taxon>
    </lineage>
</organism>
<dbReference type="PANTHER" id="PTHR15710:SF217">
    <property type="entry name" value="E3 UBIQUITIN-PROTEIN LIGASE RDUF2"/>
    <property type="match status" value="1"/>
</dbReference>
<sequence length="311" mass="36167">MINSKSFASTLQLYSEPNSRRLFKARRQEMESVEIRTQTAVALATTTGMQRNCTVYSFQIRPKSAIDMNGEWTLNKRYSEVAAFRSTLLRLVRHWEERLEGLDKAHSREFEIVSNVVRRPIAPNFPRKHVRGDNSEIVTERRHGLRYFVRKLLDTYVDLSVYLYNNPPSDDATLEELREIYDKIEKFLEVPPVQKELERRQLAAVLALEDVADENISPDHCYADDEHPERTCCICLDDYECEADEQDAFNAILLADIEPETLGRDKMVKLPCGHHFHEDCVIEWFNTSITCPLCRKEVIADERLSFDVTMS</sequence>
<keyword evidence="2 4" id="KW-0863">Zinc-finger</keyword>
<dbReference type="InterPro" id="IPR001683">
    <property type="entry name" value="PX_dom"/>
</dbReference>
<dbReference type="GO" id="GO:0008270">
    <property type="term" value="F:zinc ion binding"/>
    <property type="evidence" value="ECO:0007669"/>
    <property type="project" value="UniProtKB-KW"/>
</dbReference>
<evidence type="ECO:0000256" key="4">
    <source>
        <dbReference type="PROSITE-ProRule" id="PRU00175"/>
    </source>
</evidence>
<comment type="caution">
    <text evidence="7">The sequence shown here is derived from an EMBL/GenBank/DDBJ whole genome shotgun (WGS) entry which is preliminary data.</text>
</comment>
<evidence type="ECO:0000256" key="2">
    <source>
        <dbReference type="ARBA" id="ARBA00022771"/>
    </source>
</evidence>
<keyword evidence="8" id="KW-1185">Reference proteome</keyword>
<dbReference type="CDD" id="cd06093">
    <property type="entry name" value="PX_domain"/>
    <property type="match status" value="1"/>
</dbReference>
<dbReference type="GO" id="GO:0005737">
    <property type="term" value="C:cytoplasm"/>
    <property type="evidence" value="ECO:0007669"/>
    <property type="project" value="TreeGrafter"/>
</dbReference>
<feature type="domain" description="PX" evidence="6">
    <location>
        <begin position="34"/>
        <end position="194"/>
    </location>
</feature>
<name>A0A8K1CND8_PYTOL</name>
<evidence type="ECO:0000313" key="8">
    <source>
        <dbReference type="Proteomes" id="UP000794436"/>
    </source>
</evidence>
<dbReference type="Proteomes" id="UP000794436">
    <property type="component" value="Unassembled WGS sequence"/>
</dbReference>
<dbReference type="PANTHER" id="PTHR15710">
    <property type="entry name" value="E3 UBIQUITIN-PROTEIN LIGASE PRAJA"/>
    <property type="match status" value="1"/>
</dbReference>
<dbReference type="SUPFAM" id="SSF64268">
    <property type="entry name" value="PX domain"/>
    <property type="match status" value="1"/>
</dbReference>
<feature type="domain" description="RING-type" evidence="5">
    <location>
        <begin position="232"/>
        <end position="295"/>
    </location>
</feature>
<proteinExistence type="predicted"/>
<dbReference type="SMART" id="SM00184">
    <property type="entry name" value="RING"/>
    <property type="match status" value="1"/>
</dbReference>
<evidence type="ECO:0000313" key="7">
    <source>
        <dbReference type="EMBL" id="TMW65453.1"/>
    </source>
</evidence>
<protein>
    <recommendedName>
        <fullName evidence="9">RING-type domain-containing protein</fullName>
    </recommendedName>
</protein>
<dbReference type="EMBL" id="SPLM01000037">
    <property type="protein sequence ID" value="TMW65453.1"/>
    <property type="molecule type" value="Genomic_DNA"/>
</dbReference>
<dbReference type="GO" id="GO:0016567">
    <property type="term" value="P:protein ubiquitination"/>
    <property type="evidence" value="ECO:0007669"/>
    <property type="project" value="TreeGrafter"/>
</dbReference>
<dbReference type="InterPro" id="IPR036871">
    <property type="entry name" value="PX_dom_sf"/>
</dbReference>
<evidence type="ECO:0000256" key="1">
    <source>
        <dbReference type="ARBA" id="ARBA00022723"/>
    </source>
</evidence>
<evidence type="ECO:0008006" key="9">
    <source>
        <dbReference type="Google" id="ProtNLM"/>
    </source>
</evidence>